<evidence type="ECO:0000256" key="1">
    <source>
        <dbReference type="SAM" id="Phobius"/>
    </source>
</evidence>
<name>A0A6I2MSK6_9FLAO</name>
<dbReference type="RefSeq" id="WP_154369236.1">
    <property type="nucleotide sequence ID" value="NZ_WKJH01000030.1"/>
</dbReference>
<sequence length="237" mass="26810">MFRKSIKILIGLVALLAIASIITYLIYNEPLPKGQTGPEADALAQKMLTAINNEAYKNTRYLEWGFRNGEHTYKWDKALGKVKVSWDDIMVDLNLSQTEKSRVYDKGEIISETQERDKTIKKAIDLFNNDSFWLVAPFKVFDKGVERRIVPMDDGTKALLITYTSGGSTPGDSYLWELQPNGFPISFKLWVKIIPIGGLKATWDDWQLTESGAFLPKTHSLGPIKLDMGNVKAYNQD</sequence>
<keyword evidence="1" id="KW-1133">Transmembrane helix</keyword>
<protein>
    <submittedName>
        <fullName evidence="2">Uncharacterized protein</fullName>
    </submittedName>
</protein>
<feature type="transmembrane region" description="Helical" evidence="1">
    <location>
        <begin position="7"/>
        <end position="27"/>
    </location>
</feature>
<gene>
    <name evidence="2" type="ORF">GJ691_17360</name>
</gene>
<evidence type="ECO:0000313" key="3">
    <source>
        <dbReference type="Proteomes" id="UP000443153"/>
    </source>
</evidence>
<keyword evidence="1" id="KW-0472">Membrane</keyword>
<organism evidence="2 3">
    <name type="scientific">Maribacter luteus</name>
    <dbReference type="NCBI Taxonomy" id="2594478"/>
    <lineage>
        <taxon>Bacteria</taxon>
        <taxon>Pseudomonadati</taxon>
        <taxon>Bacteroidota</taxon>
        <taxon>Flavobacteriia</taxon>
        <taxon>Flavobacteriales</taxon>
        <taxon>Flavobacteriaceae</taxon>
        <taxon>Maribacter</taxon>
    </lineage>
</organism>
<evidence type="ECO:0000313" key="2">
    <source>
        <dbReference type="EMBL" id="MRX65922.1"/>
    </source>
</evidence>
<dbReference type="Proteomes" id="UP000443153">
    <property type="component" value="Unassembled WGS sequence"/>
</dbReference>
<accession>A0A6I2MSK6</accession>
<keyword evidence="1" id="KW-0812">Transmembrane</keyword>
<dbReference type="OrthoDB" id="933657at2"/>
<dbReference type="AlphaFoldDB" id="A0A6I2MSK6"/>
<comment type="caution">
    <text evidence="2">The sequence shown here is derived from an EMBL/GenBank/DDBJ whole genome shotgun (WGS) entry which is preliminary data.</text>
</comment>
<proteinExistence type="predicted"/>
<reference evidence="2 3" key="1">
    <citation type="submission" date="2019-11" db="EMBL/GenBank/DDBJ databases">
        <title>Maribacter lutea sp. nov., a marine bacterium isolated from intertidal sand.</title>
        <authorList>
            <person name="Liu A."/>
        </authorList>
    </citation>
    <scope>NUCLEOTIDE SEQUENCE [LARGE SCALE GENOMIC DNA]</scope>
    <source>
        <strain evidence="2 3">RZ05</strain>
    </source>
</reference>
<dbReference type="EMBL" id="WKJH01000030">
    <property type="protein sequence ID" value="MRX65922.1"/>
    <property type="molecule type" value="Genomic_DNA"/>
</dbReference>
<keyword evidence="3" id="KW-1185">Reference proteome</keyword>